<evidence type="ECO:0000313" key="3">
    <source>
        <dbReference type="Proteomes" id="UP000191418"/>
    </source>
</evidence>
<protein>
    <recommendedName>
        <fullName evidence="1">Smr domain-containing protein</fullName>
    </recommendedName>
</protein>
<dbReference type="Pfam" id="PF01713">
    <property type="entry name" value="Smr"/>
    <property type="match status" value="1"/>
</dbReference>
<dbReference type="Gene3D" id="3.30.1370.110">
    <property type="match status" value="1"/>
</dbReference>
<dbReference type="GO" id="GO:0004520">
    <property type="term" value="F:DNA endonuclease activity"/>
    <property type="evidence" value="ECO:0007669"/>
    <property type="project" value="TreeGrafter"/>
</dbReference>
<keyword evidence="3" id="KW-1185">Reference proteome</keyword>
<dbReference type="SUPFAM" id="SSF160443">
    <property type="entry name" value="SMR domain-like"/>
    <property type="match status" value="1"/>
</dbReference>
<sequence length="187" mass="21153">MSDDRLFDNENLDDEDLFRSAMSGIKPIKSDRVLLKPSKKDINLQVKRAMATSADEKFVVDNLSEGNMPDIKPSDIIHFKVPDLPLRAYQTLKKGEIPWQEGLDLHGKIVEEARGELYAFIQDVRAKRYRSVIVVHGKSWIEGSGRAELKSFVNVWLRQMPEVLAFHSCLPVDGGTGAVYVLLKTKD</sequence>
<feature type="domain" description="Smr" evidence="1">
    <location>
        <begin position="103"/>
        <end position="184"/>
    </location>
</feature>
<accession>A0A1T4N1I0</accession>
<evidence type="ECO:0000259" key="1">
    <source>
        <dbReference type="PROSITE" id="PS50828"/>
    </source>
</evidence>
<name>A0A1T4N1I0_9GAMM</name>
<dbReference type="AlphaFoldDB" id="A0A1T4N1I0"/>
<reference evidence="2 3" key="1">
    <citation type="submission" date="2017-01" db="EMBL/GenBank/DDBJ databases">
        <title>Genome Sequencing of a Marine Spirillum, Oceanospirillum multiglobuliferum ATCC 33336, from Japan.</title>
        <authorList>
            <person name="Carney J.G."/>
            <person name="Trachtenberg A.M."/>
            <person name="Rheaume B.A."/>
            <person name="Linnane J.D."/>
            <person name="Pitts N.L."/>
            <person name="Mykles D.L."/>
            <person name="Maclea K.S."/>
        </authorList>
    </citation>
    <scope>NUCLEOTIDE SEQUENCE [LARGE SCALE GENOMIC DNA]</scope>
    <source>
        <strain evidence="2 3">ATCC 33336</strain>
    </source>
</reference>
<evidence type="ECO:0000313" key="2">
    <source>
        <dbReference type="EMBL" id="OPX55805.1"/>
    </source>
</evidence>
<proteinExistence type="predicted"/>
<dbReference type="PANTHER" id="PTHR35562:SF2">
    <property type="entry name" value="DNA ENDONUCLEASE SMRA-RELATED"/>
    <property type="match status" value="1"/>
</dbReference>
<dbReference type="Proteomes" id="UP000191418">
    <property type="component" value="Unassembled WGS sequence"/>
</dbReference>
<dbReference type="STRING" id="64969.SAMN02745127_00963"/>
<dbReference type="PANTHER" id="PTHR35562">
    <property type="entry name" value="DNA ENDONUCLEASE SMRA-RELATED"/>
    <property type="match status" value="1"/>
</dbReference>
<dbReference type="SMART" id="SM00463">
    <property type="entry name" value="SMR"/>
    <property type="match status" value="1"/>
</dbReference>
<dbReference type="InterPro" id="IPR002625">
    <property type="entry name" value="Smr_dom"/>
</dbReference>
<gene>
    <name evidence="2" type="ORF">BTE48_06265</name>
</gene>
<dbReference type="InterPro" id="IPR036063">
    <property type="entry name" value="Smr_dom_sf"/>
</dbReference>
<comment type="caution">
    <text evidence="2">The sequence shown here is derived from an EMBL/GenBank/DDBJ whole genome shotgun (WGS) entry which is preliminary data.</text>
</comment>
<dbReference type="RefSeq" id="WP_078744583.1">
    <property type="nucleotide sequence ID" value="NZ_FUXG01000005.1"/>
</dbReference>
<dbReference type="OrthoDB" id="9808881at2"/>
<dbReference type="EMBL" id="MTSM01000006">
    <property type="protein sequence ID" value="OPX55805.1"/>
    <property type="molecule type" value="Genomic_DNA"/>
</dbReference>
<organism evidence="2 3">
    <name type="scientific">Oceanospirillum multiglobuliferum</name>
    <dbReference type="NCBI Taxonomy" id="64969"/>
    <lineage>
        <taxon>Bacteria</taxon>
        <taxon>Pseudomonadati</taxon>
        <taxon>Pseudomonadota</taxon>
        <taxon>Gammaproteobacteria</taxon>
        <taxon>Oceanospirillales</taxon>
        <taxon>Oceanospirillaceae</taxon>
        <taxon>Oceanospirillum</taxon>
    </lineage>
</organism>
<dbReference type="PROSITE" id="PS50828">
    <property type="entry name" value="SMR"/>
    <property type="match status" value="1"/>
</dbReference>